<comment type="caution">
    <text evidence="3">The sequence shown here is derived from an EMBL/GenBank/DDBJ whole genome shotgun (WGS) entry which is preliminary data.</text>
</comment>
<keyword evidence="4" id="KW-1185">Reference proteome</keyword>
<name>A0ABD3TDG0_9LAMI</name>
<accession>A0ABD3TDG0</accession>
<dbReference type="Proteomes" id="UP001634393">
    <property type="component" value="Unassembled WGS sequence"/>
</dbReference>
<evidence type="ECO:0000256" key="2">
    <source>
        <dbReference type="SAM" id="SignalP"/>
    </source>
</evidence>
<feature type="region of interest" description="Disordered" evidence="1">
    <location>
        <begin position="72"/>
        <end position="95"/>
    </location>
</feature>
<protein>
    <submittedName>
        <fullName evidence="3">Uncharacterized protein</fullName>
    </submittedName>
</protein>
<proteinExistence type="predicted"/>
<gene>
    <name evidence="3" type="ORF">ACJIZ3_009088</name>
</gene>
<evidence type="ECO:0000313" key="4">
    <source>
        <dbReference type="Proteomes" id="UP001634393"/>
    </source>
</evidence>
<evidence type="ECO:0000256" key="1">
    <source>
        <dbReference type="SAM" id="MobiDB-lite"/>
    </source>
</evidence>
<keyword evidence="2" id="KW-0732">Signal</keyword>
<feature type="signal peptide" evidence="2">
    <location>
        <begin position="1"/>
        <end position="25"/>
    </location>
</feature>
<organism evidence="3 4">
    <name type="scientific">Penstemon smallii</name>
    <dbReference type="NCBI Taxonomy" id="265156"/>
    <lineage>
        <taxon>Eukaryota</taxon>
        <taxon>Viridiplantae</taxon>
        <taxon>Streptophyta</taxon>
        <taxon>Embryophyta</taxon>
        <taxon>Tracheophyta</taxon>
        <taxon>Spermatophyta</taxon>
        <taxon>Magnoliopsida</taxon>
        <taxon>eudicotyledons</taxon>
        <taxon>Gunneridae</taxon>
        <taxon>Pentapetalae</taxon>
        <taxon>asterids</taxon>
        <taxon>lamiids</taxon>
        <taxon>Lamiales</taxon>
        <taxon>Plantaginaceae</taxon>
        <taxon>Cheloneae</taxon>
        <taxon>Penstemon</taxon>
    </lineage>
</organism>
<dbReference type="EMBL" id="JBJXBP010000004">
    <property type="protein sequence ID" value="KAL3834352.1"/>
    <property type="molecule type" value="Genomic_DNA"/>
</dbReference>
<dbReference type="AlphaFoldDB" id="A0ABD3TDG0"/>
<feature type="chain" id="PRO_5044853416" evidence="2">
    <location>
        <begin position="26"/>
        <end position="95"/>
    </location>
</feature>
<reference evidence="3 4" key="1">
    <citation type="submission" date="2024-12" db="EMBL/GenBank/DDBJ databases">
        <title>The unique morphological basis and parallel evolutionary history of personate flowers in Penstemon.</title>
        <authorList>
            <person name="Depatie T.H."/>
            <person name="Wessinger C.A."/>
        </authorList>
    </citation>
    <scope>NUCLEOTIDE SEQUENCE [LARGE SCALE GENOMIC DNA]</scope>
    <source>
        <strain evidence="3">WTNN_2</strain>
        <tissue evidence="3">Leaf</tissue>
    </source>
</reference>
<evidence type="ECO:0000313" key="3">
    <source>
        <dbReference type="EMBL" id="KAL3834352.1"/>
    </source>
</evidence>
<sequence length="95" mass="11128">MGNNIFVLLSLFLVWGLLVMDSTEGKQEVLCRIPQRYMRNCPRDCPKVCARYVKYECKKRKCYCLADRKSCISGRQPPHSSWNFSEEANVEPYTK</sequence>